<dbReference type="Proteomes" id="UP001234787">
    <property type="component" value="Unassembled WGS sequence"/>
</dbReference>
<dbReference type="EMBL" id="BSEH01000022">
    <property type="protein sequence ID" value="GLJ56445.1"/>
    <property type="molecule type" value="Genomic_DNA"/>
</dbReference>
<sequence>MRAEKQARKLNGMCGIDGDLIHQNWSVQSAALALERAMDLNLKLDITVVSTPAVYSVTGGSRSGLDWRWWICDSISISNATSVFPTHDSSTDAYACDGHVYDAFALLSPTILWGDSSNYNCKRIRLLLPTPGCPIEFLGGGTH</sequence>
<dbReference type="AlphaFoldDB" id="A0AAD3NPU0"/>
<protein>
    <submittedName>
        <fullName evidence="1">Uncharacterized protein</fullName>
    </submittedName>
</protein>
<evidence type="ECO:0000313" key="3">
    <source>
        <dbReference type="Proteomes" id="UP001234787"/>
    </source>
</evidence>
<proteinExistence type="predicted"/>
<reference evidence="1" key="1">
    <citation type="submission" date="2022-12" db="EMBL/GenBank/DDBJ databases">
        <title>Chromosome-Level Genome Assembly of Japanese Cedar (Cryptomeriajaponica D. Don).</title>
        <authorList>
            <person name="Fujino T."/>
            <person name="Yamaguchi K."/>
            <person name="Yokoyama T."/>
            <person name="Hamanaka T."/>
            <person name="Harazono Y."/>
            <person name="Kamada H."/>
            <person name="Kobayashi W."/>
            <person name="Ujino-Ihara T."/>
            <person name="Uchiyama K."/>
            <person name="Matsumoto A."/>
            <person name="Izuno A."/>
            <person name="Tsumura Y."/>
            <person name="Toyoda A."/>
            <person name="Shigenobu S."/>
            <person name="Moriguchi Y."/>
            <person name="Ueno S."/>
            <person name="Kasahara M."/>
        </authorList>
    </citation>
    <scope>NUCLEOTIDE SEQUENCE</scope>
</reference>
<comment type="caution">
    <text evidence="1">The sequence shown here is derived from an EMBL/GenBank/DDBJ whole genome shotgun (WGS) entry which is preliminary data.</text>
</comment>
<organism evidence="1 3">
    <name type="scientific">Cryptomeria japonica</name>
    <name type="common">Japanese cedar</name>
    <name type="synonym">Cupressus japonica</name>
    <dbReference type="NCBI Taxonomy" id="3369"/>
    <lineage>
        <taxon>Eukaryota</taxon>
        <taxon>Viridiplantae</taxon>
        <taxon>Streptophyta</taxon>
        <taxon>Embryophyta</taxon>
        <taxon>Tracheophyta</taxon>
        <taxon>Spermatophyta</taxon>
        <taxon>Pinopsida</taxon>
        <taxon>Pinidae</taxon>
        <taxon>Conifers II</taxon>
        <taxon>Cupressales</taxon>
        <taxon>Cupressaceae</taxon>
        <taxon>Cryptomeria</taxon>
    </lineage>
</organism>
<evidence type="ECO:0000313" key="2">
    <source>
        <dbReference type="EMBL" id="GLJ59148.1"/>
    </source>
</evidence>
<accession>A0AAD3NPU0</accession>
<keyword evidence="3" id="KW-1185">Reference proteome</keyword>
<dbReference type="EMBL" id="BSEH01000708">
    <property type="protein sequence ID" value="GLJ59148.1"/>
    <property type="molecule type" value="Genomic_DNA"/>
</dbReference>
<evidence type="ECO:0000313" key="1">
    <source>
        <dbReference type="EMBL" id="GLJ56445.1"/>
    </source>
</evidence>
<gene>
    <name evidence="1" type="ORF">SUGI_1224390</name>
    <name evidence="2" type="ORF">SUGI_1494250</name>
</gene>
<name>A0AAD3NPU0_CRYJA</name>